<reference evidence="1 2" key="1">
    <citation type="journal article" date="2020" name="Syst. Appl. Microbiol.">
        <title>Arthrospiribacter ruber gen. nov., sp. nov., a novel bacterium isolated from Arthrospira cultures.</title>
        <authorList>
            <person name="Waleron M."/>
            <person name="Misztak A."/>
            <person name="Waleron M.M."/>
            <person name="Furmaniak M."/>
            <person name="Mrozik A."/>
            <person name="Waleron K."/>
        </authorList>
    </citation>
    <scope>NUCLEOTIDE SEQUENCE [LARGE SCALE GENOMIC DNA]</scope>
    <source>
        <strain evidence="1 2">DPMB0001</strain>
    </source>
</reference>
<accession>A0A951IVH7</accession>
<gene>
    <name evidence="1" type="ORF">EGN73_03965</name>
</gene>
<dbReference type="EMBL" id="RPHB01000002">
    <property type="protein sequence ID" value="MBW3466964.1"/>
    <property type="molecule type" value="Genomic_DNA"/>
</dbReference>
<dbReference type="Proteomes" id="UP000727490">
    <property type="component" value="Unassembled WGS sequence"/>
</dbReference>
<evidence type="ECO:0000313" key="1">
    <source>
        <dbReference type="EMBL" id="MBW3466964.1"/>
    </source>
</evidence>
<organism evidence="1 2">
    <name type="scientific">Arthrospiribacter ruber</name>
    <dbReference type="NCBI Taxonomy" id="2487934"/>
    <lineage>
        <taxon>Bacteria</taxon>
        <taxon>Pseudomonadati</taxon>
        <taxon>Bacteroidota</taxon>
        <taxon>Cytophagia</taxon>
        <taxon>Cytophagales</taxon>
        <taxon>Cyclobacteriaceae</taxon>
        <taxon>Arthrospiribacter</taxon>
    </lineage>
</organism>
<dbReference type="AlphaFoldDB" id="A0A951IVH7"/>
<keyword evidence="2" id="KW-1185">Reference proteome</keyword>
<name>A0A951IVH7_9BACT</name>
<dbReference type="RefSeq" id="WP_219287176.1">
    <property type="nucleotide sequence ID" value="NZ_RPHB01000002.1"/>
</dbReference>
<proteinExistence type="predicted"/>
<evidence type="ECO:0000313" key="2">
    <source>
        <dbReference type="Proteomes" id="UP000727490"/>
    </source>
</evidence>
<protein>
    <submittedName>
        <fullName evidence="1">Uncharacterized protein</fullName>
    </submittedName>
</protein>
<comment type="caution">
    <text evidence="1">The sequence shown here is derived from an EMBL/GenBank/DDBJ whole genome shotgun (WGS) entry which is preliminary data.</text>
</comment>
<sequence length="90" mass="9544">MVPAGAFGLMLVLNIMVSLEFDKDKVVPSITLIELGNKAMAQGDSGGVDNCLGGSCTYTHYFAEKRQWECSSCCPAGKTPQCNSGGCTCW</sequence>